<feature type="domain" description="Myb/SANT-like" evidence="1">
    <location>
        <begin position="9"/>
        <end position="52"/>
    </location>
</feature>
<organism evidence="2 3">
    <name type="scientific">Moniliophthora roreri</name>
    <name type="common">Frosty pod rot fungus</name>
    <name type="synonym">Monilia roreri</name>
    <dbReference type="NCBI Taxonomy" id="221103"/>
    <lineage>
        <taxon>Eukaryota</taxon>
        <taxon>Fungi</taxon>
        <taxon>Dikarya</taxon>
        <taxon>Basidiomycota</taxon>
        <taxon>Agaricomycotina</taxon>
        <taxon>Agaricomycetes</taxon>
        <taxon>Agaricomycetidae</taxon>
        <taxon>Agaricales</taxon>
        <taxon>Marasmiineae</taxon>
        <taxon>Marasmiaceae</taxon>
        <taxon>Moniliophthora</taxon>
    </lineage>
</organism>
<evidence type="ECO:0000313" key="2">
    <source>
        <dbReference type="EMBL" id="KTB37613.1"/>
    </source>
</evidence>
<dbReference type="Proteomes" id="UP000054988">
    <property type="component" value="Unassembled WGS sequence"/>
</dbReference>
<proteinExistence type="predicted"/>
<dbReference type="AlphaFoldDB" id="A0A0W0FMR3"/>
<reference evidence="2 3" key="1">
    <citation type="submission" date="2015-12" db="EMBL/GenBank/DDBJ databases">
        <title>Draft genome sequence of Moniliophthora roreri, the causal agent of frosty pod rot of cacao.</title>
        <authorList>
            <person name="Aime M.C."/>
            <person name="Diaz-Valderrama J.R."/>
            <person name="Kijpornyongpan T."/>
            <person name="Phillips-Mora W."/>
        </authorList>
    </citation>
    <scope>NUCLEOTIDE SEQUENCE [LARGE SCALE GENOMIC DNA]</scope>
    <source>
        <strain evidence="2 3">MCA 2952</strain>
    </source>
</reference>
<comment type="caution">
    <text evidence="2">The sequence shown here is derived from an EMBL/GenBank/DDBJ whole genome shotgun (WGS) entry which is preliminary data.</text>
</comment>
<evidence type="ECO:0000313" key="3">
    <source>
        <dbReference type="Proteomes" id="UP000054988"/>
    </source>
</evidence>
<sequence>MWAFQIPQRQRINVRITGLKKDWKNVHNLFSQSGFGFCLQTKRVSATPEVWAPLLKSNLYNARHRHKHCYPHYNDMLYINESIMTTGDGAFHPALPL</sequence>
<protein>
    <recommendedName>
        <fullName evidence="1">Myb/SANT-like domain-containing protein</fullName>
    </recommendedName>
</protein>
<name>A0A0W0FMR3_MONRR</name>
<dbReference type="Pfam" id="PF12776">
    <property type="entry name" value="Myb_DNA-bind_3"/>
    <property type="match status" value="1"/>
</dbReference>
<dbReference type="InterPro" id="IPR024752">
    <property type="entry name" value="Myb/SANT-like_dom"/>
</dbReference>
<dbReference type="EMBL" id="LATX01001835">
    <property type="protein sequence ID" value="KTB37613.1"/>
    <property type="molecule type" value="Genomic_DNA"/>
</dbReference>
<evidence type="ECO:0000259" key="1">
    <source>
        <dbReference type="Pfam" id="PF12776"/>
    </source>
</evidence>
<accession>A0A0W0FMR3</accession>
<gene>
    <name evidence="2" type="ORF">WG66_9778</name>
</gene>